<feature type="domain" description="VWFA" evidence="2">
    <location>
        <begin position="158"/>
        <end position="331"/>
    </location>
</feature>
<comment type="caution">
    <text evidence="3">The sequence shown here is derived from an EMBL/GenBank/DDBJ whole genome shotgun (WGS) entry which is preliminary data.</text>
</comment>
<dbReference type="PANTHER" id="PTHR24020">
    <property type="entry name" value="COLLAGEN ALPHA"/>
    <property type="match status" value="1"/>
</dbReference>
<feature type="region of interest" description="Disordered" evidence="1">
    <location>
        <begin position="342"/>
        <end position="394"/>
    </location>
</feature>
<dbReference type="PROSITE" id="PS50234">
    <property type="entry name" value="VWFA"/>
    <property type="match status" value="1"/>
</dbReference>
<dbReference type="Gene3D" id="3.40.50.410">
    <property type="entry name" value="von Willebrand factor, type A domain"/>
    <property type="match status" value="1"/>
</dbReference>
<evidence type="ECO:0000256" key="1">
    <source>
        <dbReference type="SAM" id="MobiDB-lite"/>
    </source>
</evidence>
<gene>
    <name evidence="3" type="ORF">niasHS_015098</name>
</gene>
<dbReference type="InterPro" id="IPR002035">
    <property type="entry name" value="VWF_A"/>
</dbReference>
<proteinExistence type="predicted"/>
<dbReference type="InterPro" id="IPR050525">
    <property type="entry name" value="ECM_Assembly_Org"/>
</dbReference>
<feature type="compositionally biased region" description="Polar residues" evidence="1">
    <location>
        <begin position="32"/>
        <end position="45"/>
    </location>
</feature>
<feature type="compositionally biased region" description="Low complexity" evidence="1">
    <location>
        <begin position="15"/>
        <end position="28"/>
    </location>
</feature>
<feature type="compositionally biased region" description="Polar residues" evidence="1">
    <location>
        <begin position="82"/>
        <end position="96"/>
    </location>
</feature>
<name>A0ABD2ILV4_HETSC</name>
<dbReference type="SMART" id="SM00327">
    <property type="entry name" value="VWA"/>
    <property type="match status" value="1"/>
</dbReference>
<protein>
    <recommendedName>
        <fullName evidence="2">VWFA domain-containing protein</fullName>
    </recommendedName>
</protein>
<organism evidence="3 4">
    <name type="scientific">Heterodera schachtii</name>
    <name type="common">Sugarbeet cyst nematode worm</name>
    <name type="synonym">Tylenchus schachtii</name>
    <dbReference type="NCBI Taxonomy" id="97005"/>
    <lineage>
        <taxon>Eukaryota</taxon>
        <taxon>Metazoa</taxon>
        <taxon>Ecdysozoa</taxon>
        <taxon>Nematoda</taxon>
        <taxon>Chromadorea</taxon>
        <taxon>Rhabditida</taxon>
        <taxon>Tylenchina</taxon>
        <taxon>Tylenchomorpha</taxon>
        <taxon>Tylenchoidea</taxon>
        <taxon>Heteroderidae</taxon>
        <taxon>Heteroderinae</taxon>
        <taxon>Heterodera</taxon>
    </lineage>
</organism>
<feature type="compositionally biased region" description="Acidic residues" evidence="1">
    <location>
        <begin position="348"/>
        <end position="357"/>
    </location>
</feature>
<dbReference type="Proteomes" id="UP001620645">
    <property type="component" value="Unassembled WGS sequence"/>
</dbReference>
<dbReference type="PANTHER" id="PTHR24020:SF20">
    <property type="entry name" value="PH DOMAIN-CONTAINING PROTEIN"/>
    <property type="match status" value="1"/>
</dbReference>
<dbReference type="InterPro" id="IPR036465">
    <property type="entry name" value="vWFA_dom_sf"/>
</dbReference>
<feature type="compositionally biased region" description="Basic and acidic residues" evidence="1">
    <location>
        <begin position="140"/>
        <end position="152"/>
    </location>
</feature>
<feature type="compositionally biased region" description="Basic and acidic residues" evidence="1">
    <location>
        <begin position="105"/>
        <end position="124"/>
    </location>
</feature>
<feature type="compositionally biased region" description="Basic and acidic residues" evidence="1">
    <location>
        <begin position="52"/>
        <end position="68"/>
    </location>
</feature>
<reference evidence="3 4" key="1">
    <citation type="submission" date="2024-10" db="EMBL/GenBank/DDBJ databases">
        <authorList>
            <person name="Kim D."/>
        </authorList>
    </citation>
    <scope>NUCLEOTIDE SEQUENCE [LARGE SCALE GENOMIC DNA]</scope>
    <source>
        <strain evidence="3">Taebaek</strain>
    </source>
</reference>
<dbReference type="SUPFAM" id="SSF53300">
    <property type="entry name" value="vWA-like"/>
    <property type="match status" value="1"/>
</dbReference>
<feature type="compositionally biased region" description="Basic and acidic residues" evidence="1">
    <location>
        <begin position="371"/>
        <end position="394"/>
    </location>
</feature>
<sequence>MISNVFSDGRFPFELRSPSRSLARPSSDSIRKNQQPTHYSSSSKWESAEETVEQRHISLISRTDDGTKGADGSQPKGFISTMKRNSLNVTSTVRNDNSGEDESGDRETGEKTAGTEEKRPTERKTKVKTKKAGETPESATRSRREEPKEEAPKPAPMDVVLLLDGSSSITERVFKDQMLQFCREFAKQMGVSRKGNHLALVQFAGHCRTELGLTDYFNAKKLENAISMVRYLNGGTRLGGALLYTQKKVMASARREPTIVNKVLVVVTDGASEDDVATPAKALRDDNVKIVVVGVGPAIVRQQLETVADGPQNVYAVEEFAQLNEALVGQLKANICEKTLKDEKGNEKDEEETEEQAESQPQSVRALTDAKMGKTKDETKSRRIFSEEQTFREF</sequence>
<dbReference type="AlphaFoldDB" id="A0ABD2ILV4"/>
<evidence type="ECO:0000313" key="4">
    <source>
        <dbReference type="Proteomes" id="UP001620645"/>
    </source>
</evidence>
<evidence type="ECO:0000259" key="2">
    <source>
        <dbReference type="PROSITE" id="PS50234"/>
    </source>
</evidence>
<accession>A0ABD2ILV4</accession>
<keyword evidence="4" id="KW-1185">Reference proteome</keyword>
<dbReference type="EMBL" id="JBICCN010000357">
    <property type="protein sequence ID" value="KAL3074268.1"/>
    <property type="molecule type" value="Genomic_DNA"/>
</dbReference>
<dbReference type="PRINTS" id="PR00453">
    <property type="entry name" value="VWFADOMAIN"/>
</dbReference>
<dbReference type="Pfam" id="PF00092">
    <property type="entry name" value="VWA"/>
    <property type="match status" value="1"/>
</dbReference>
<evidence type="ECO:0000313" key="3">
    <source>
        <dbReference type="EMBL" id="KAL3074268.1"/>
    </source>
</evidence>
<feature type="region of interest" description="Disordered" evidence="1">
    <location>
        <begin position="1"/>
        <end position="156"/>
    </location>
</feature>